<feature type="non-terminal residue" evidence="2">
    <location>
        <position position="1"/>
    </location>
</feature>
<feature type="transmembrane region" description="Helical" evidence="1">
    <location>
        <begin position="21"/>
        <end position="43"/>
    </location>
</feature>
<proteinExistence type="predicted"/>
<dbReference type="AlphaFoldDB" id="A0A0B7AL89"/>
<keyword evidence="1" id="KW-0472">Membrane</keyword>
<organism evidence="2">
    <name type="scientific">Arion vulgaris</name>
    <dbReference type="NCBI Taxonomy" id="1028688"/>
    <lineage>
        <taxon>Eukaryota</taxon>
        <taxon>Metazoa</taxon>
        <taxon>Spiralia</taxon>
        <taxon>Lophotrochozoa</taxon>
        <taxon>Mollusca</taxon>
        <taxon>Gastropoda</taxon>
        <taxon>Heterobranchia</taxon>
        <taxon>Euthyneura</taxon>
        <taxon>Panpulmonata</taxon>
        <taxon>Eupulmonata</taxon>
        <taxon>Stylommatophora</taxon>
        <taxon>Helicina</taxon>
        <taxon>Arionoidea</taxon>
        <taxon>Arionidae</taxon>
        <taxon>Arion</taxon>
    </lineage>
</organism>
<keyword evidence="1" id="KW-0812">Transmembrane</keyword>
<reference evidence="2" key="1">
    <citation type="submission" date="2014-12" db="EMBL/GenBank/DDBJ databases">
        <title>Insight into the proteome of Arion vulgaris.</title>
        <authorList>
            <person name="Aradska J."/>
            <person name="Bulat T."/>
            <person name="Smidak R."/>
            <person name="Sarate P."/>
            <person name="Gangsoo J."/>
            <person name="Sialana F."/>
            <person name="Bilban M."/>
            <person name="Lubec G."/>
        </authorList>
    </citation>
    <scope>NUCLEOTIDE SEQUENCE</scope>
    <source>
        <tissue evidence="2">Skin</tissue>
    </source>
</reference>
<name>A0A0B7AL89_9EUPU</name>
<gene>
    <name evidence="2" type="primary">ORF125518</name>
    <name evidence="3" type="synonym">ORF125521</name>
</gene>
<evidence type="ECO:0008006" key="4">
    <source>
        <dbReference type="Google" id="ProtNLM"/>
    </source>
</evidence>
<evidence type="ECO:0000256" key="1">
    <source>
        <dbReference type="SAM" id="Phobius"/>
    </source>
</evidence>
<dbReference type="EMBL" id="HACG01034473">
    <property type="protein sequence ID" value="CEK81338.1"/>
    <property type="molecule type" value="Transcribed_RNA"/>
</dbReference>
<evidence type="ECO:0000313" key="3">
    <source>
        <dbReference type="EMBL" id="CEK81338.1"/>
    </source>
</evidence>
<sequence length="140" mass="15525">TNSEEGMLLKQDIRARFHLEVMMINHLLCLAIPLMSVFVLQAVGNPVREPDCQPSVACTTASDCGKTGCCLNGTCSRTGLSFDKCYMNIQENGKVQYVGVWTKTDICPCDYTYYCLKRSKSNQVEDPTYGDIGFCNPIMG</sequence>
<dbReference type="EMBL" id="HACG01034472">
    <property type="protein sequence ID" value="CEK81337.1"/>
    <property type="molecule type" value="Transcribed_RNA"/>
</dbReference>
<keyword evidence="1" id="KW-1133">Transmembrane helix</keyword>
<evidence type="ECO:0000313" key="2">
    <source>
        <dbReference type="EMBL" id="CEK81337.1"/>
    </source>
</evidence>
<accession>A0A0B7AL89</accession>
<protein>
    <recommendedName>
        <fullName evidence="4">Prokineticin domain-containing protein</fullName>
    </recommendedName>
</protein>